<dbReference type="GO" id="GO:0003723">
    <property type="term" value="F:RNA binding"/>
    <property type="evidence" value="ECO:0007669"/>
    <property type="project" value="TreeGrafter"/>
</dbReference>
<dbReference type="PANTHER" id="PTHR31809:SF0">
    <property type="entry name" value="BUD13 HOMOLOG"/>
    <property type="match status" value="1"/>
</dbReference>
<evidence type="ECO:0000313" key="5">
    <source>
        <dbReference type="RefSeq" id="XP_019324614.2"/>
    </source>
</evidence>
<dbReference type="GO" id="GO:0005684">
    <property type="term" value="C:U2-type spliceosomal complex"/>
    <property type="evidence" value="ECO:0007669"/>
    <property type="project" value="TreeGrafter"/>
</dbReference>
<feature type="compositionally biased region" description="Polar residues" evidence="3">
    <location>
        <begin position="445"/>
        <end position="466"/>
    </location>
</feature>
<reference evidence="5" key="1">
    <citation type="submission" date="2025-08" db="UniProtKB">
        <authorList>
            <consortium name="RefSeq"/>
        </authorList>
    </citation>
    <scope>IDENTIFICATION</scope>
    <source>
        <tissue evidence="5">Whole blood</tissue>
    </source>
</reference>
<protein>
    <recommendedName>
        <fullName evidence="2">BUD13 homolog</fullName>
    </recommendedName>
</protein>
<evidence type="ECO:0000256" key="1">
    <source>
        <dbReference type="ARBA" id="ARBA00011069"/>
    </source>
</evidence>
<dbReference type="Pfam" id="PF09736">
    <property type="entry name" value="Bud13"/>
    <property type="match status" value="1"/>
</dbReference>
<dbReference type="Proteomes" id="UP001165780">
    <property type="component" value="Unplaced"/>
</dbReference>
<dbReference type="AlphaFoldDB" id="A0A9V1GKZ7"/>
<evidence type="ECO:0000256" key="3">
    <source>
        <dbReference type="SAM" id="MobiDB-lite"/>
    </source>
</evidence>
<organism evidence="4 5">
    <name type="scientific">Panthera pardus</name>
    <name type="common">Leopard</name>
    <name type="synonym">Felis pardus</name>
    <dbReference type="NCBI Taxonomy" id="9691"/>
    <lineage>
        <taxon>Eukaryota</taxon>
        <taxon>Metazoa</taxon>
        <taxon>Chordata</taxon>
        <taxon>Craniata</taxon>
        <taxon>Vertebrata</taxon>
        <taxon>Euteleostomi</taxon>
        <taxon>Mammalia</taxon>
        <taxon>Eutheria</taxon>
        <taxon>Laurasiatheria</taxon>
        <taxon>Carnivora</taxon>
        <taxon>Feliformia</taxon>
        <taxon>Felidae</taxon>
        <taxon>Pantherinae</taxon>
        <taxon>Panthera</taxon>
    </lineage>
</organism>
<gene>
    <name evidence="5" type="primary">BUD13</name>
</gene>
<name>A0A9V1GKZ7_PANPR</name>
<evidence type="ECO:0000313" key="4">
    <source>
        <dbReference type="Proteomes" id="UP001165780"/>
    </source>
</evidence>
<dbReference type="GO" id="GO:0070274">
    <property type="term" value="C:RES complex"/>
    <property type="evidence" value="ECO:0007669"/>
    <property type="project" value="TreeGrafter"/>
</dbReference>
<dbReference type="KEGG" id="ppad:109278600"/>
<keyword evidence="4" id="KW-1185">Reference proteome</keyword>
<feature type="region of interest" description="Disordered" evidence="3">
    <location>
        <begin position="250"/>
        <end position="662"/>
    </location>
</feature>
<comment type="similarity">
    <text evidence="1">Belongs to the CWC26 family.</text>
</comment>
<proteinExistence type="inferred from homology"/>
<dbReference type="PANTHER" id="PTHR31809">
    <property type="entry name" value="BUD13 HOMOLOG"/>
    <property type="match status" value="1"/>
</dbReference>
<dbReference type="CTD" id="84811"/>
<feature type="compositionally biased region" description="Polar residues" evidence="3">
    <location>
        <begin position="564"/>
        <end position="582"/>
    </location>
</feature>
<dbReference type="InterPro" id="IPR051112">
    <property type="entry name" value="CWC26_splicing_factor"/>
</dbReference>
<dbReference type="GO" id="GO:0000398">
    <property type="term" value="P:mRNA splicing, via spliceosome"/>
    <property type="evidence" value="ECO:0007669"/>
    <property type="project" value="TreeGrafter"/>
</dbReference>
<feature type="compositionally biased region" description="Low complexity" evidence="3">
    <location>
        <begin position="641"/>
        <end position="652"/>
    </location>
</feature>
<sequence length="856" mass="96784">MQLGAILPILLNDLPKVLQLGSQRSPGSILCPSRAPVLDSGASEVALGRDLVRVVVVASCWCATCWKSRRIDARKTIVALAEGRRTWLRPSSPRGRALVSSQAVLTAPHHFRSRPRLLKASPCGSRSRILSPAPSRLSAPAAAMAAAPPVSKAEYLKRYLSGAGAGVDGAPESGRRRRRKRPKPGGAGGKGMRIVDDDVSWTSISTTKPEKEEEEDDGDLPVVAEFVDERPEEVKQMEAFRSSAKWKLLGGHSEDLPSHRHFRRDSLDSSPPRRVRHDTLDPSPPRRVRHDTPDPSPPRRVRHDTPEPSPPRRVRHDTPDPSPPRRVRHDTPDPSPPRRVRHDTPDPSPPRRVRHDTPEPSPPRRVRHDTPEPSPPRRVRHDTPEPSPPRRVRHDTPDPSPPRRVRHTSLDPSPLRKPHRHSSGMSPRRTHHDTPDSSLPRRACHNSSDSSVPRRAQNSSPDTSQPRRTHDSLDTSQLRRAHHNSPDLAASVPHSLPRPKSSKGPERASSKTSPHSKGRGPSHTIPKNSKHEYDSDLSPPRKKQAKSHKHDSKDSSPSHRKFHTNSSPRRYQSHMLDSSSYPDDSRKASDSDLSPPRQKQSSGHKDSDSDLSPPRNRPTYRSSDSDLSPPRRKQRAKSSDSDLSPPRRSQPLGKKAAHMYSGARTGLVLTDIQREQQELKKRDQETTAFEAEFQYAETVFRDKSGRKRNLKLERLEQRRKAEKDSEREELYAQWGKGLAQSRQQQQNVEDAVKEMQKPLARYIDDEDLDRMLREQEREGDPMANFIKKNKAKENKNKKVRPRYSGPAPPPNRFNIWPGYRWDGVDRSNGFEQKRFARLASKKAVEELAYKWSVEDM</sequence>
<dbReference type="InterPro" id="IPR018609">
    <property type="entry name" value="Bud13"/>
</dbReference>
<dbReference type="RefSeq" id="XP_019324614.2">
    <property type="nucleotide sequence ID" value="XM_019469069.2"/>
</dbReference>
<feature type="compositionally biased region" description="Basic residues" evidence="3">
    <location>
        <begin position="540"/>
        <end position="550"/>
    </location>
</feature>
<dbReference type="GeneID" id="109278600"/>
<evidence type="ECO:0000256" key="2">
    <source>
        <dbReference type="ARBA" id="ARBA00014454"/>
    </source>
</evidence>
<accession>A0A9V1GKZ7</accession>
<feature type="region of interest" description="Disordered" evidence="3">
    <location>
        <begin position="165"/>
        <end position="222"/>
    </location>
</feature>
<feature type="region of interest" description="Disordered" evidence="3">
    <location>
        <begin position="773"/>
        <end position="815"/>
    </location>
</feature>